<keyword evidence="6" id="KW-0573">Peptidoglycan synthesis</keyword>
<dbReference type="InterPro" id="IPR011079">
    <property type="entry name" value="Ala_racemase_C"/>
</dbReference>
<dbReference type="GO" id="GO:0030632">
    <property type="term" value="P:D-alanine biosynthetic process"/>
    <property type="evidence" value="ECO:0007669"/>
    <property type="project" value="UniProtKB-UniRule"/>
</dbReference>
<comment type="function">
    <text evidence="10">Catalyzes the interconversion of L-alanine and D-alanine. May also act on other amino acids.</text>
</comment>
<dbReference type="InterPro" id="IPR009006">
    <property type="entry name" value="Ala_racemase/Decarboxylase_C"/>
</dbReference>
<evidence type="ECO:0000256" key="8">
    <source>
        <dbReference type="ARBA" id="ARBA00023306"/>
    </source>
</evidence>
<dbReference type="CDD" id="cd00430">
    <property type="entry name" value="PLPDE_III_AR"/>
    <property type="match status" value="1"/>
</dbReference>
<dbReference type="InterPro" id="IPR036615">
    <property type="entry name" value="Mur_ligase_C_dom_sf"/>
</dbReference>
<dbReference type="SUPFAM" id="SSF53244">
    <property type="entry name" value="MurD-like peptide ligases, peptide-binding domain"/>
    <property type="match status" value="1"/>
</dbReference>
<dbReference type="InterPro" id="IPR004101">
    <property type="entry name" value="Mur_ligase_C"/>
</dbReference>
<feature type="domain" description="Alanine racemase C-terminal" evidence="13">
    <location>
        <begin position="698"/>
        <end position="822"/>
    </location>
</feature>
<evidence type="ECO:0000256" key="7">
    <source>
        <dbReference type="ARBA" id="ARBA00023235"/>
    </source>
</evidence>
<dbReference type="Pfam" id="PF00842">
    <property type="entry name" value="Ala_racemase_C"/>
    <property type="match status" value="1"/>
</dbReference>
<evidence type="ECO:0000256" key="1">
    <source>
        <dbReference type="ARBA" id="ARBA00000316"/>
    </source>
</evidence>
<evidence type="ECO:0000256" key="6">
    <source>
        <dbReference type="ARBA" id="ARBA00022984"/>
    </source>
</evidence>
<dbReference type="Gene3D" id="3.90.190.20">
    <property type="entry name" value="Mur ligase, C-terminal domain"/>
    <property type="match status" value="1"/>
</dbReference>
<accession>M7NK38</accession>
<dbReference type="InterPro" id="IPR001608">
    <property type="entry name" value="Ala_racemase_N"/>
</dbReference>
<dbReference type="Pfam" id="PF01168">
    <property type="entry name" value="Ala_racemase_N"/>
    <property type="match status" value="1"/>
</dbReference>
<dbReference type="InterPro" id="IPR000821">
    <property type="entry name" value="Ala_racemase"/>
</dbReference>
<comment type="catalytic activity">
    <reaction evidence="1 10">
        <text>L-alanine = D-alanine</text>
        <dbReference type="Rhea" id="RHEA:20249"/>
        <dbReference type="ChEBI" id="CHEBI:57416"/>
        <dbReference type="ChEBI" id="CHEBI:57972"/>
        <dbReference type="EC" id="5.1.1.1"/>
    </reaction>
</comment>
<feature type="active site" description="Proton acceptor; specific for L-alanine" evidence="10">
    <location>
        <position position="719"/>
    </location>
</feature>
<dbReference type="PANTHER" id="PTHR30511">
    <property type="entry name" value="ALANINE RACEMASE"/>
    <property type="match status" value="1"/>
</dbReference>
<evidence type="ECO:0000256" key="4">
    <source>
        <dbReference type="ARBA" id="ARBA00022898"/>
    </source>
</evidence>
<dbReference type="AlphaFoldDB" id="M7NK38"/>
<evidence type="ECO:0000256" key="11">
    <source>
        <dbReference type="PIRSR" id="PIRSR600821-50"/>
    </source>
</evidence>
<evidence type="ECO:0000313" key="14">
    <source>
        <dbReference type="EMBL" id="EMR02145.1"/>
    </source>
</evidence>
<dbReference type="InterPro" id="IPR000713">
    <property type="entry name" value="Mur_ligase_N"/>
</dbReference>
<dbReference type="InterPro" id="IPR036565">
    <property type="entry name" value="Mur-like_cat_sf"/>
</dbReference>
<evidence type="ECO:0000256" key="3">
    <source>
        <dbReference type="ARBA" id="ARBA00022618"/>
    </source>
</evidence>
<dbReference type="OrthoDB" id="9801978at2"/>
<dbReference type="SUPFAM" id="SSF51419">
    <property type="entry name" value="PLP-binding barrel"/>
    <property type="match status" value="1"/>
</dbReference>
<dbReference type="Pfam" id="PF02875">
    <property type="entry name" value="Mur_ligase_C"/>
    <property type="match status" value="1"/>
</dbReference>
<dbReference type="GO" id="GO:0030170">
    <property type="term" value="F:pyridoxal phosphate binding"/>
    <property type="evidence" value="ECO:0007669"/>
    <property type="project" value="UniProtKB-UniRule"/>
</dbReference>
<dbReference type="Pfam" id="PF01225">
    <property type="entry name" value="Mur_ligase"/>
    <property type="match status" value="1"/>
</dbReference>
<evidence type="ECO:0000256" key="10">
    <source>
        <dbReference type="HAMAP-Rule" id="MF_01201"/>
    </source>
</evidence>
<evidence type="ECO:0000259" key="13">
    <source>
        <dbReference type="SMART" id="SM01005"/>
    </source>
</evidence>
<comment type="similarity">
    <text evidence="10">Belongs to the alanine racemase family.</text>
</comment>
<evidence type="ECO:0000256" key="5">
    <source>
        <dbReference type="ARBA" id="ARBA00022960"/>
    </source>
</evidence>
<dbReference type="SMART" id="SM01005">
    <property type="entry name" value="Ala_racemase_C"/>
    <property type="match status" value="1"/>
</dbReference>
<evidence type="ECO:0000256" key="9">
    <source>
        <dbReference type="ARBA" id="ARBA00023316"/>
    </source>
</evidence>
<feature type="modified residue" description="N6-(pyridoxal phosphate)lysine" evidence="10 11">
    <location>
        <position position="489"/>
    </location>
</feature>
<keyword evidence="8" id="KW-0131">Cell cycle</keyword>
<gene>
    <name evidence="14" type="primary">alr_2</name>
    <name evidence="14" type="ORF">ADICEAN_02707</name>
</gene>
<dbReference type="eggNOG" id="COG0787">
    <property type="taxonomic scope" value="Bacteria"/>
</dbReference>
<feature type="active site" description="Proton acceptor; specific for D-alanine" evidence="10">
    <location>
        <position position="489"/>
    </location>
</feature>
<keyword evidence="5" id="KW-0133">Cell shape</keyword>
<comment type="caution">
    <text evidence="14">The sequence shown here is derived from an EMBL/GenBank/DDBJ whole genome shotgun (WGS) entry which is preliminary data.</text>
</comment>
<evidence type="ECO:0000313" key="15">
    <source>
        <dbReference type="Proteomes" id="UP000011910"/>
    </source>
</evidence>
<dbReference type="GO" id="GO:0005829">
    <property type="term" value="C:cytosol"/>
    <property type="evidence" value="ECO:0007669"/>
    <property type="project" value="TreeGrafter"/>
</dbReference>
<evidence type="ECO:0000256" key="2">
    <source>
        <dbReference type="ARBA" id="ARBA00001933"/>
    </source>
</evidence>
<feature type="binding site" evidence="10 12">
    <location>
        <position position="768"/>
    </location>
    <ligand>
        <name>substrate</name>
    </ligand>
</feature>
<comment type="pathway">
    <text evidence="10">Amino-acid biosynthesis; D-alanine biosynthesis; D-alanine from L-alanine: step 1/1.</text>
</comment>
<keyword evidence="15" id="KW-1185">Reference proteome</keyword>
<evidence type="ECO:0000256" key="12">
    <source>
        <dbReference type="PIRSR" id="PIRSR600821-52"/>
    </source>
</evidence>
<dbReference type="GO" id="GO:0008784">
    <property type="term" value="F:alanine racemase activity"/>
    <property type="evidence" value="ECO:0007669"/>
    <property type="project" value="UniProtKB-UniRule"/>
</dbReference>
<dbReference type="PRINTS" id="PR00992">
    <property type="entry name" value="ALARACEMASE"/>
</dbReference>
<dbReference type="Pfam" id="PF08245">
    <property type="entry name" value="Mur_ligase_M"/>
    <property type="match status" value="1"/>
</dbReference>
<dbReference type="RefSeq" id="WP_009196096.1">
    <property type="nucleotide sequence ID" value="NZ_AODQ01000071.1"/>
</dbReference>
<dbReference type="SUPFAM" id="SSF50621">
    <property type="entry name" value="Alanine racemase C-terminal domain-like"/>
    <property type="match status" value="1"/>
</dbReference>
<dbReference type="STRING" id="1279009.ADICEAN_02707"/>
<dbReference type="PANTHER" id="PTHR30511:SF0">
    <property type="entry name" value="ALANINE RACEMASE, CATABOLIC-RELATED"/>
    <property type="match status" value="1"/>
</dbReference>
<organism evidence="14 15">
    <name type="scientific">Cesiribacter andamanensis AMV16</name>
    <dbReference type="NCBI Taxonomy" id="1279009"/>
    <lineage>
        <taxon>Bacteria</taxon>
        <taxon>Pseudomonadati</taxon>
        <taxon>Bacteroidota</taxon>
        <taxon>Cytophagia</taxon>
        <taxon>Cytophagales</taxon>
        <taxon>Cesiribacteraceae</taxon>
        <taxon>Cesiribacter</taxon>
    </lineage>
</organism>
<dbReference type="InterPro" id="IPR013221">
    <property type="entry name" value="Mur_ligase_cen"/>
</dbReference>
<sequence>MILFSKLPSVCGGTLLQLPADTPLSYLLFDSRKLVVSPGATFFALKGQQQDGHRYLQQAYQGGIRCFVLEQAPREPMPEASILQVPDSLAALQQLAGWHRRQFSLPLLAITGSNGKTIVKEWLSSLLPASEQVVRSPKSYNSQIGVALSVWQLHEQHSIGIFEAGISQLGEMRALQQVLAPTLGLFTNIGPAHSRGFASLEEKVAEKALLFTDAHTIIYCRDHAPIHAHLQQQYAHKTLIGWSQLETEGPWRAGVVRRQRDSLLQLHTPAGEHSYRLPFRDSASIENALHCLFFLHSQGYAHSELQKQLSQLALPAMRLELKQGVNGSYLLDDAYNNDLAGLQVALEFLQQQKHLRKKTVILSDLLQSGLAEGELYTRVAELLQMHQVGRLIGVGPAISRAAPLFASIGQTAYYDSTEALLQEHPERQISRELVLIKGARPFGFERLVSRLQQKVHGTVLEIDLDALAHNLNFYRSRLKPGTKTMVMVKAFAYGSGSHEVAHLLQYQHVDYLAVAYPDEGISLRQAGITLPIMVMNAAEETFASLLEWELEPELYSLSQLKAFLHYLKTHRKQARVHLKMDTGMHRLGFSRADLPELMELLRASLRLARPPIEVASLFSHLAGADSAEFNDFSQLQAQRLRDYYEQLAEALSYRPLLHLLNSAGILRFPEYQFDMVRLGIGLYGAEVNGMEQRSLHPISTLKTTVSQVKQIPEGETVGYSRSQAARQNMQLATIAIGYADGFDRRFSNGVGKVLIGGALAPVVGRVCMDMTMVDVSGLDVQEGDEVIVFGPERPITQLAGEIGTIPYEILTSVSERVKRVFYSA</sequence>
<dbReference type="GO" id="GO:0005524">
    <property type="term" value="F:ATP binding"/>
    <property type="evidence" value="ECO:0007669"/>
    <property type="project" value="InterPro"/>
</dbReference>
<dbReference type="EC" id="5.1.1.1" evidence="10"/>
<dbReference type="Proteomes" id="UP000011910">
    <property type="component" value="Unassembled WGS sequence"/>
</dbReference>
<dbReference type="Gene3D" id="3.40.1190.10">
    <property type="entry name" value="Mur-like, catalytic domain"/>
    <property type="match status" value="1"/>
</dbReference>
<dbReference type="NCBIfam" id="TIGR00492">
    <property type="entry name" value="alr"/>
    <property type="match status" value="1"/>
</dbReference>
<dbReference type="Gene3D" id="3.20.20.10">
    <property type="entry name" value="Alanine racemase"/>
    <property type="match status" value="1"/>
</dbReference>
<dbReference type="InterPro" id="IPR029066">
    <property type="entry name" value="PLP-binding_barrel"/>
</dbReference>
<proteinExistence type="inferred from homology"/>
<feature type="binding site" evidence="10 12">
    <location>
        <position position="586"/>
    </location>
    <ligand>
        <name>substrate</name>
    </ligand>
</feature>
<reference evidence="14 15" key="1">
    <citation type="journal article" date="2013" name="Genome Announc.">
        <title>Draft Genome Sequence of Cesiribacter andamanensis Strain AMV16T, Isolated from a Soil Sample from a Mud Volcano in the Andaman Islands, India.</title>
        <authorList>
            <person name="Shivaji S."/>
            <person name="Ara S."/>
            <person name="Begum Z."/>
            <person name="Srinivas T.N."/>
            <person name="Singh A."/>
            <person name="Kumar Pinnaka A."/>
        </authorList>
    </citation>
    <scope>NUCLEOTIDE SEQUENCE [LARGE SCALE GENOMIC DNA]</scope>
    <source>
        <strain evidence="14 15">AMV16</strain>
    </source>
</reference>
<dbReference type="HAMAP" id="MF_01201">
    <property type="entry name" value="Ala_racemase"/>
    <property type="match status" value="1"/>
</dbReference>
<keyword evidence="4 10" id="KW-0663">Pyridoxal phosphate</keyword>
<keyword evidence="3" id="KW-0132">Cell division</keyword>
<dbReference type="NCBIfam" id="NF008897">
    <property type="entry name" value="PRK11930.1"/>
    <property type="match status" value="1"/>
</dbReference>
<dbReference type="FunFam" id="3.20.20.10:FF:000002">
    <property type="entry name" value="Alanine racemase"/>
    <property type="match status" value="1"/>
</dbReference>
<dbReference type="SUPFAM" id="SSF63418">
    <property type="entry name" value="MurE/MurF N-terminal domain"/>
    <property type="match status" value="1"/>
</dbReference>
<dbReference type="EMBL" id="AODQ01000071">
    <property type="protein sequence ID" value="EMR02145.1"/>
    <property type="molecule type" value="Genomic_DNA"/>
</dbReference>
<name>M7NK38_9BACT</name>
<dbReference type="GO" id="GO:0016881">
    <property type="term" value="F:acid-amino acid ligase activity"/>
    <property type="evidence" value="ECO:0007669"/>
    <property type="project" value="InterPro"/>
</dbReference>
<dbReference type="Gene3D" id="2.40.37.10">
    <property type="entry name" value="Lyase, Ornithine Decarboxylase, Chain A, domain 1"/>
    <property type="match status" value="1"/>
</dbReference>
<keyword evidence="7 10" id="KW-0413">Isomerase</keyword>
<dbReference type="SUPFAM" id="SSF53623">
    <property type="entry name" value="MurD-like peptide ligases, catalytic domain"/>
    <property type="match status" value="1"/>
</dbReference>
<dbReference type="Gene3D" id="3.40.1390.10">
    <property type="entry name" value="MurE/MurF, N-terminal domain"/>
    <property type="match status" value="1"/>
</dbReference>
<dbReference type="eggNOG" id="COG0770">
    <property type="taxonomic scope" value="Bacteria"/>
</dbReference>
<dbReference type="InterPro" id="IPR035911">
    <property type="entry name" value="MurE/MurF_N"/>
</dbReference>
<comment type="cofactor">
    <cofactor evidence="2 10 11">
        <name>pyridoxal 5'-phosphate</name>
        <dbReference type="ChEBI" id="CHEBI:597326"/>
    </cofactor>
</comment>
<dbReference type="PATRIC" id="fig|1279009.4.peg.2745"/>
<protein>
    <recommendedName>
        <fullName evidence="10">Alanine racemase</fullName>
        <ecNumber evidence="10">5.1.1.1</ecNumber>
    </recommendedName>
</protein>
<keyword evidence="9" id="KW-0961">Cell wall biogenesis/degradation</keyword>
<dbReference type="UniPathway" id="UPA00042">
    <property type="reaction ID" value="UER00497"/>
</dbReference>